<dbReference type="Proteomes" id="UP000807353">
    <property type="component" value="Unassembled WGS sequence"/>
</dbReference>
<feature type="transmembrane region" description="Helical" evidence="1">
    <location>
        <begin position="62"/>
        <end position="81"/>
    </location>
</feature>
<dbReference type="AlphaFoldDB" id="A0A9P5Y2J1"/>
<keyword evidence="1" id="KW-0812">Transmembrane</keyword>
<evidence type="ECO:0000313" key="3">
    <source>
        <dbReference type="Proteomes" id="UP000807353"/>
    </source>
</evidence>
<gene>
    <name evidence="2" type="ORF">BDZ94DRAFT_1166272</name>
</gene>
<feature type="transmembrane region" description="Helical" evidence="1">
    <location>
        <begin position="171"/>
        <end position="191"/>
    </location>
</feature>
<keyword evidence="1" id="KW-1133">Transmembrane helix</keyword>
<protein>
    <submittedName>
        <fullName evidence="2">Uncharacterized protein</fullName>
    </submittedName>
</protein>
<dbReference type="EMBL" id="MU150274">
    <property type="protein sequence ID" value="KAF9462242.1"/>
    <property type="molecule type" value="Genomic_DNA"/>
</dbReference>
<feature type="transmembrane region" description="Helical" evidence="1">
    <location>
        <begin position="88"/>
        <end position="111"/>
    </location>
</feature>
<keyword evidence="3" id="KW-1185">Reference proteome</keyword>
<proteinExistence type="predicted"/>
<feature type="transmembrane region" description="Helical" evidence="1">
    <location>
        <begin position="123"/>
        <end position="150"/>
    </location>
</feature>
<organism evidence="2 3">
    <name type="scientific">Collybia nuda</name>
    <dbReference type="NCBI Taxonomy" id="64659"/>
    <lineage>
        <taxon>Eukaryota</taxon>
        <taxon>Fungi</taxon>
        <taxon>Dikarya</taxon>
        <taxon>Basidiomycota</taxon>
        <taxon>Agaricomycotina</taxon>
        <taxon>Agaricomycetes</taxon>
        <taxon>Agaricomycetidae</taxon>
        <taxon>Agaricales</taxon>
        <taxon>Tricholomatineae</taxon>
        <taxon>Clitocybaceae</taxon>
        <taxon>Collybia</taxon>
    </lineage>
</organism>
<sequence length="240" mass="26314">MPITAGVLFITITAHWIIDILLAFEGFIQPSDLGYCVTPPGLNPAERVYLNLPDPKHVLTSALYVATTLVGDGFMIYRLFIVWGRNRFIIIPPTVLCIALAVTGGMVTYLFSQAKTPLFQAAGAWITSCFVLTFLCNLFSTSLIAFKIFNSNKLMGRAQIDSAGMTKIMEILVESAVLYSVCVILALGTYVSNSNVQFVIVAIVSDSTTRPGDRVSTFSPLERPHNCELLSQPYSYEPPT</sequence>
<accession>A0A9P5Y2J1</accession>
<evidence type="ECO:0000313" key="2">
    <source>
        <dbReference type="EMBL" id="KAF9462242.1"/>
    </source>
</evidence>
<dbReference type="OrthoDB" id="2756618at2759"/>
<comment type="caution">
    <text evidence="2">The sequence shown here is derived from an EMBL/GenBank/DDBJ whole genome shotgun (WGS) entry which is preliminary data.</text>
</comment>
<evidence type="ECO:0000256" key="1">
    <source>
        <dbReference type="SAM" id="Phobius"/>
    </source>
</evidence>
<name>A0A9P5Y2J1_9AGAR</name>
<keyword evidence="1" id="KW-0472">Membrane</keyword>
<feature type="transmembrane region" description="Helical" evidence="1">
    <location>
        <begin position="7"/>
        <end position="24"/>
    </location>
</feature>
<reference evidence="2" key="1">
    <citation type="submission" date="2020-11" db="EMBL/GenBank/DDBJ databases">
        <authorList>
            <consortium name="DOE Joint Genome Institute"/>
            <person name="Ahrendt S."/>
            <person name="Riley R."/>
            <person name="Andreopoulos W."/>
            <person name="Labutti K."/>
            <person name="Pangilinan J."/>
            <person name="Ruiz-Duenas F.J."/>
            <person name="Barrasa J.M."/>
            <person name="Sanchez-Garcia M."/>
            <person name="Camarero S."/>
            <person name="Miyauchi S."/>
            <person name="Serrano A."/>
            <person name="Linde D."/>
            <person name="Babiker R."/>
            <person name="Drula E."/>
            <person name="Ayuso-Fernandez I."/>
            <person name="Pacheco R."/>
            <person name="Padilla G."/>
            <person name="Ferreira P."/>
            <person name="Barriuso J."/>
            <person name="Kellner H."/>
            <person name="Castanera R."/>
            <person name="Alfaro M."/>
            <person name="Ramirez L."/>
            <person name="Pisabarro A.G."/>
            <person name="Kuo A."/>
            <person name="Tritt A."/>
            <person name="Lipzen A."/>
            <person name="He G."/>
            <person name="Yan M."/>
            <person name="Ng V."/>
            <person name="Cullen D."/>
            <person name="Martin F."/>
            <person name="Rosso M.-N."/>
            <person name="Henrissat B."/>
            <person name="Hibbett D."/>
            <person name="Martinez A.T."/>
            <person name="Grigoriev I.V."/>
        </authorList>
    </citation>
    <scope>NUCLEOTIDE SEQUENCE</scope>
    <source>
        <strain evidence="2">CBS 247.69</strain>
    </source>
</reference>